<dbReference type="GO" id="GO:0031629">
    <property type="term" value="P:synaptic vesicle fusion to presynaptic active zone membrane"/>
    <property type="evidence" value="ECO:0007669"/>
    <property type="project" value="TreeGrafter"/>
</dbReference>
<dbReference type="Proteomes" id="UP001159641">
    <property type="component" value="Unassembled WGS sequence"/>
</dbReference>
<dbReference type="InterPro" id="IPR000727">
    <property type="entry name" value="T_SNARE_dom"/>
</dbReference>
<sequence>MLALFVPKLRVSLGWALPATDGKLLIPLPKLPIEEKTIKLGHSTLFNQGSLGLLNKCITNDAREDEMEENLNQVGSILGNLKNMALDMGNEIEAQNRQIEQITEEANTNKDRIDNANARAKKLIDS</sequence>
<dbReference type="PROSITE" id="PS50192">
    <property type="entry name" value="T_SNARE"/>
    <property type="match status" value="1"/>
</dbReference>
<evidence type="ECO:0000256" key="3">
    <source>
        <dbReference type="ARBA" id="ARBA00023136"/>
    </source>
</evidence>
<dbReference type="GO" id="GO:0005886">
    <property type="term" value="C:plasma membrane"/>
    <property type="evidence" value="ECO:0007669"/>
    <property type="project" value="TreeGrafter"/>
</dbReference>
<accession>A0AB34HDM4</accession>
<keyword evidence="7" id="KW-1185">Reference proteome</keyword>
<dbReference type="GO" id="GO:0019905">
    <property type="term" value="F:syntaxin binding"/>
    <property type="evidence" value="ECO:0007669"/>
    <property type="project" value="TreeGrafter"/>
</dbReference>
<dbReference type="GO" id="GO:0016082">
    <property type="term" value="P:synaptic vesicle priming"/>
    <property type="evidence" value="ECO:0007669"/>
    <property type="project" value="TreeGrafter"/>
</dbReference>
<evidence type="ECO:0000256" key="1">
    <source>
        <dbReference type="ARBA" id="ARBA00004370"/>
    </source>
</evidence>
<evidence type="ECO:0000313" key="6">
    <source>
        <dbReference type="EMBL" id="KAJ8789005.1"/>
    </source>
</evidence>
<organism evidence="6 7">
    <name type="scientific">Eschrichtius robustus</name>
    <name type="common">California gray whale</name>
    <name type="synonym">Eschrichtius gibbosus</name>
    <dbReference type="NCBI Taxonomy" id="9764"/>
    <lineage>
        <taxon>Eukaryota</taxon>
        <taxon>Metazoa</taxon>
        <taxon>Chordata</taxon>
        <taxon>Craniata</taxon>
        <taxon>Vertebrata</taxon>
        <taxon>Euteleostomi</taxon>
        <taxon>Mammalia</taxon>
        <taxon>Eutheria</taxon>
        <taxon>Laurasiatheria</taxon>
        <taxon>Artiodactyla</taxon>
        <taxon>Whippomorpha</taxon>
        <taxon>Cetacea</taxon>
        <taxon>Mysticeti</taxon>
        <taxon>Eschrichtiidae</taxon>
        <taxon>Eschrichtius</taxon>
    </lineage>
</organism>
<dbReference type="SUPFAM" id="SSF58038">
    <property type="entry name" value="SNARE fusion complex"/>
    <property type="match status" value="1"/>
</dbReference>
<dbReference type="SMART" id="SM00397">
    <property type="entry name" value="t_SNARE"/>
    <property type="match status" value="1"/>
</dbReference>
<dbReference type="PANTHER" id="PTHR19305">
    <property type="entry name" value="SYNAPTOSOMAL ASSOCIATED PROTEIN"/>
    <property type="match status" value="1"/>
</dbReference>
<feature type="domain" description="T-SNARE coiled-coil homology" evidence="5">
    <location>
        <begin position="61"/>
        <end position="123"/>
    </location>
</feature>
<keyword evidence="3" id="KW-0472">Membrane</keyword>
<reference evidence="6 7" key="1">
    <citation type="submission" date="2022-11" db="EMBL/GenBank/DDBJ databases">
        <title>Whole genome sequence of Eschrichtius robustus ER-17-0199.</title>
        <authorList>
            <person name="Bruniche-Olsen A."/>
            <person name="Black A.N."/>
            <person name="Fields C.J."/>
            <person name="Walden K."/>
            <person name="Dewoody J.A."/>
        </authorList>
    </citation>
    <scope>NUCLEOTIDE SEQUENCE [LARGE SCALE GENOMIC DNA]</scope>
    <source>
        <strain evidence="6">ER-17-0199</strain>
        <tissue evidence="6">Blubber</tissue>
    </source>
</reference>
<name>A0AB34HDM4_ESCRO</name>
<evidence type="ECO:0000313" key="7">
    <source>
        <dbReference type="Proteomes" id="UP001159641"/>
    </source>
</evidence>
<dbReference type="CDD" id="cd15884">
    <property type="entry name" value="SNARE_SNAP23C"/>
    <property type="match status" value="1"/>
</dbReference>
<dbReference type="EMBL" id="JAIQCJ010001552">
    <property type="protein sequence ID" value="KAJ8789005.1"/>
    <property type="molecule type" value="Genomic_DNA"/>
</dbReference>
<dbReference type="AlphaFoldDB" id="A0AB34HDM4"/>
<dbReference type="FunFam" id="1.20.5.110:FF:000018">
    <property type="entry name" value="Synaptosomal-associated protein"/>
    <property type="match status" value="1"/>
</dbReference>
<dbReference type="GO" id="GO:0098793">
    <property type="term" value="C:presynapse"/>
    <property type="evidence" value="ECO:0007669"/>
    <property type="project" value="GOC"/>
</dbReference>
<dbReference type="GO" id="GO:0005484">
    <property type="term" value="F:SNAP receptor activity"/>
    <property type="evidence" value="ECO:0007669"/>
    <property type="project" value="TreeGrafter"/>
</dbReference>
<protein>
    <recommendedName>
        <fullName evidence="5">t-SNARE coiled-coil homology domain-containing protein</fullName>
    </recommendedName>
</protein>
<keyword evidence="2 4" id="KW-0175">Coiled coil</keyword>
<dbReference type="PANTHER" id="PTHR19305:SF4">
    <property type="entry name" value="SYNAPTOSOMAL-ASSOCIATED PROTEIN 23"/>
    <property type="match status" value="1"/>
</dbReference>
<evidence type="ECO:0000256" key="4">
    <source>
        <dbReference type="SAM" id="Coils"/>
    </source>
</evidence>
<evidence type="ECO:0000256" key="2">
    <source>
        <dbReference type="ARBA" id="ARBA00023054"/>
    </source>
</evidence>
<gene>
    <name evidence="6" type="ORF">J1605_022299</name>
</gene>
<proteinExistence type="predicted"/>
<dbReference type="GO" id="GO:0031201">
    <property type="term" value="C:SNARE complex"/>
    <property type="evidence" value="ECO:0007669"/>
    <property type="project" value="TreeGrafter"/>
</dbReference>
<dbReference type="Gene3D" id="1.20.5.110">
    <property type="match status" value="1"/>
</dbReference>
<evidence type="ECO:0000259" key="5">
    <source>
        <dbReference type="PROSITE" id="PS50192"/>
    </source>
</evidence>
<feature type="coiled-coil region" evidence="4">
    <location>
        <begin position="85"/>
        <end position="119"/>
    </location>
</feature>
<comment type="caution">
    <text evidence="6">The sequence shown here is derived from an EMBL/GenBank/DDBJ whole genome shotgun (WGS) entry which is preliminary data.</text>
</comment>
<comment type="subcellular location">
    <subcellularLocation>
        <location evidence="1">Membrane</location>
    </subcellularLocation>
</comment>